<organism evidence="2 3">
    <name type="scientific">Coemansia pectinata</name>
    <dbReference type="NCBI Taxonomy" id="1052879"/>
    <lineage>
        <taxon>Eukaryota</taxon>
        <taxon>Fungi</taxon>
        <taxon>Fungi incertae sedis</taxon>
        <taxon>Zoopagomycota</taxon>
        <taxon>Kickxellomycotina</taxon>
        <taxon>Kickxellomycetes</taxon>
        <taxon>Kickxellales</taxon>
        <taxon>Kickxellaceae</taxon>
        <taxon>Coemansia</taxon>
    </lineage>
</organism>
<dbReference type="OrthoDB" id="5544075at2759"/>
<name>A0A9W8GPH5_9FUNG</name>
<gene>
    <name evidence="2" type="ORF">GGI19_005487</name>
</gene>
<evidence type="ECO:0000313" key="2">
    <source>
        <dbReference type="EMBL" id="KAJ2749774.1"/>
    </source>
</evidence>
<keyword evidence="1" id="KW-0472">Membrane</keyword>
<proteinExistence type="predicted"/>
<sequence length="132" mass="15711">MVGNTRILSSGVTPDTDEYKWVLMTLLCVCQNFWAVVLGIVYKVNSQDIGTSREYHRKTMENLSSRRLLKYYQSLHPLTREVHLLLDKSSIYFGQALERLTHAPLDSWNFREIRKLKLQFYVPQWQQDDWDK</sequence>
<keyword evidence="1" id="KW-0812">Transmembrane</keyword>
<reference evidence="2" key="1">
    <citation type="submission" date="2022-07" db="EMBL/GenBank/DDBJ databases">
        <title>Phylogenomic reconstructions and comparative analyses of Kickxellomycotina fungi.</title>
        <authorList>
            <person name="Reynolds N.K."/>
            <person name="Stajich J.E."/>
            <person name="Barry K."/>
            <person name="Grigoriev I.V."/>
            <person name="Crous P."/>
            <person name="Smith M.E."/>
        </authorList>
    </citation>
    <scope>NUCLEOTIDE SEQUENCE</scope>
    <source>
        <strain evidence="2">BCRC 34297</strain>
    </source>
</reference>
<evidence type="ECO:0000256" key="1">
    <source>
        <dbReference type="SAM" id="Phobius"/>
    </source>
</evidence>
<comment type="caution">
    <text evidence="2">The sequence shown here is derived from an EMBL/GenBank/DDBJ whole genome shotgun (WGS) entry which is preliminary data.</text>
</comment>
<accession>A0A9W8GPH5</accession>
<evidence type="ECO:0000313" key="3">
    <source>
        <dbReference type="Proteomes" id="UP001140011"/>
    </source>
</evidence>
<protein>
    <submittedName>
        <fullName evidence="2">Uncharacterized protein</fullName>
    </submittedName>
</protein>
<dbReference type="EMBL" id="JANBUH010000703">
    <property type="protein sequence ID" value="KAJ2749774.1"/>
    <property type="molecule type" value="Genomic_DNA"/>
</dbReference>
<dbReference type="Proteomes" id="UP001140011">
    <property type="component" value="Unassembled WGS sequence"/>
</dbReference>
<feature type="transmembrane region" description="Helical" evidence="1">
    <location>
        <begin position="21"/>
        <end position="42"/>
    </location>
</feature>
<keyword evidence="3" id="KW-1185">Reference proteome</keyword>
<keyword evidence="1" id="KW-1133">Transmembrane helix</keyword>
<dbReference type="AlphaFoldDB" id="A0A9W8GPH5"/>